<gene>
    <name evidence="1" type="ORF">CLPUN_22770</name>
</gene>
<proteinExistence type="predicted"/>
<sequence>MVATKEYIQGLREKSGFNISKEQEKLILKKLGEEPEPEEYTEQDIFEQIRKIIRN</sequence>
<reference evidence="1 2" key="1">
    <citation type="submission" date="2016-05" db="EMBL/GenBank/DDBJ databases">
        <title>Microbial solvent formation.</title>
        <authorList>
            <person name="Poehlein A."/>
            <person name="Montoya Solano J.D."/>
            <person name="Flitsch S."/>
            <person name="Krabben P."/>
            <person name="Duerre P."/>
            <person name="Daniel R."/>
        </authorList>
    </citation>
    <scope>NUCLEOTIDE SEQUENCE [LARGE SCALE GENOMIC DNA]</scope>
    <source>
        <strain evidence="1 2">DSM 2619</strain>
    </source>
</reference>
<dbReference type="Proteomes" id="UP000190890">
    <property type="component" value="Unassembled WGS sequence"/>
</dbReference>
<dbReference type="AlphaFoldDB" id="A0A1S8THZ2"/>
<keyword evidence="2" id="KW-1185">Reference proteome</keyword>
<accession>A0A1S8THZ2</accession>
<dbReference type="EMBL" id="LZZM01000152">
    <property type="protein sequence ID" value="OOM77378.1"/>
    <property type="molecule type" value="Genomic_DNA"/>
</dbReference>
<protein>
    <submittedName>
        <fullName evidence="1">Uncharacterized protein</fullName>
    </submittedName>
</protein>
<comment type="caution">
    <text evidence="1">The sequence shown here is derived from an EMBL/GenBank/DDBJ whole genome shotgun (WGS) entry which is preliminary data.</text>
</comment>
<dbReference type="RefSeq" id="WP_198944319.1">
    <property type="nucleotide sequence ID" value="NZ_LZZM01000152.1"/>
</dbReference>
<name>A0A1S8THZ2_9CLOT</name>
<dbReference type="STRING" id="29367.CLPUN_22770"/>
<evidence type="ECO:0000313" key="1">
    <source>
        <dbReference type="EMBL" id="OOM77378.1"/>
    </source>
</evidence>
<organism evidence="1 2">
    <name type="scientific">Clostridium puniceum</name>
    <dbReference type="NCBI Taxonomy" id="29367"/>
    <lineage>
        <taxon>Bacteria</taxon>
        <taxon>Bacillati</taxon>
        <taxon>Bacillota</taxon>
        <taxon>Clostridia</taxon>
        <taxon>Eubacteriales</taxon>
        <taxon>Clostridiaceae</taxon>
        <taxon>Clostridium</taxon>
    </lineage>
</organism>
<evidence type="ECO:0000313" key="2">
    <source>
        <dbReference type="Proteomes" id="UP000190890"/>
    </source>
</evidence>